<evidence type="ECO:0000313" key="3">
    <source>
        <dbReference type="Proteomes" id="UP000759131"/>
    </source>
</evidence>
<organism evidence="2">
    <name type="scientific">Medioppia subpectinata</name>
    <dbReference type="NCBI Taxonomy" id="1979941"/>
    <lineage>
        <taxon>Eukaryota</taxon>
        <taxon>Metazoa</taxon>
        <taxon>Ecdysozoa</taxon>
        <taxon>Arthropoda</taxon>
        <taxon>Chelicerata</taxon>
        <taxon>Arachnida</taxon>
        <taxon>Acari</taxon>
        <taxon>Acariformes</taxon>
        <taxon>Sarcoptiformes</taxon>
        <taxon>Oribatida</taxon>
        <taxon>Brachypylina</taxon>
        <taxon>Oppioidea</taxon>
        <taxon>Oppiidae</taxon>
        <taxon>Medioppia</taxon>
    </lineage>
</organism>
<sequence length="646" mass="74265">MLSEEQNKRLQLESQLTESKRNEKSIEEYEKTINDLNTRLNTEEMSFMFERKTKERMFKENEQYSRKIQFLENEVKKLNELLTANRTPVATASPMDISHSLKRKLPTGTGSQLAMADEDREFMDPNNLIALKRGECSLSDSHLDEERLSVLQRRNTLVLPHLKTSYGVELPFMPNKVVDSESIKNGFLQRGFVSNDSLNPLKQIQNISYQRSEFTSRRNNRNKAINKKTLNKRIEAMEPEYDMNQVVKNPYILERILSRLDIRSLLTCHMVSKDFFDASDYEHNKRKDIIHLYLLNTGNNQFLFESFSYFTKVWLNMKPKYVFLMIGGNQHSIDYRFKQNTLKNVTQHLSKDCQITFLDVGQAILTSSMSCLIVPDIEGIEVKAFREPDWQSLSNSLQTENVKCVLFFQSSRVLDKSNKDAIPAKTLATKAMLQNLIQKFENKVAFGGGDVAVVKHMTKCRPIEDRLLDNLVLTIGGQNVRSASIVLETRHEFTIETQLSEFKKSLDFDCNQHKTSTTIAILFANRVNFSLNFSQLFQNLFPAVALFGSQTNEKMFGKFFAANDKNDNLKDDEKNVIKSSDELKKSEENVSQRSADLEISDGKSSDDKMIIKKTKSGQTDDKKEMKGERSAVHGKRGTTDPKSLNL</sequence>
<feature type="compositionally biased region" description="Basic and acidic residues" evidence="1">
    <location>
        <begin position="600"/>
        <end position="610"/>
    </location>
</feature>
<feature type="non-terminal residue" evidence="2">
    <location>
        <position position="646"/>
    </location>
</feature>
<dbReference type="Proteomes" id="UP000759131">
    <property type="component" value="Unassembled WGS sequence"/>
</dbReference>
<evidence type="ECO:0000313" key="2">
    <source>
        <dbReference type="EMBL" id="CAD7635863.1"/>
    </source>
</evidence>
<reference evidence="2" key="1">
    <citation type="submission" date="2020-11" db="EMBL/GenBank/DDBJ databases">
        <authorList>
            <person name="Tran Van P."/>
        </authorList>
    </citation>
    <scope>NUCLEOTIDE SEQUENCE</scope>
</reference>
<feature type="compositionally biased region" description="Basic and acidic residues" evidence="1">
    <location>
        <begin position="581"/>
        <end position="590"/>
    </location>
</feature>
<keyword evidence="3" id="KW-1185">Reference proteome</keyword>
<evidence type="ECO:0008006" key="4">
    <source>
        <dbReference type="Google" id="ProtNLM"/>
    </source>
</evidence>
<feature type="compositionally biased region" description="Basic and acidic residues" evidence="1">
    <location>
        <begin position="618"/>
        <end position="631"/>
    </location>
</feature>
<dbReference type="OrthoDB" id="6511438at2759"/>
<proteinExistence type="predicted"/>
<dbReference type="EMBL" id="CAJPIZ010017854">
    <property type="protein sequence ID" value="CAG2116293.1"/>
    <property type="molecule type" value="Genomic_DNA"/>
</dbReference>
<name>A0A7R9L8Q4_9ACAR</name>
<protein>
    <recommendedName>
        <fullName evidence="4">F-box domain-containing protein</fullName>
    </recommendedName>
</protein>
<accession>A0A7R9L8Q4</accession>
<dbReference type="EMBL" id="OC872429">
    <property type="protein sequence ID" value="CAD7635863.1"/>
    <property type="molecule type" value="Genomic_DNA"/>
</dbReference>
<feature type="compositionally biased region" description="Basic and acidic residues" evidence="1">
    <location>
        <begin position="1"/>
        <end position="11"/>
    </location>
</feature>
<dbReference type="InterPro" id="IPR036047">
    <property type="entry name" value="F-box-like_dom_sf"/>
</dbReference>
<gene>
    <name evidence="2" type="ORF">OSB1V03_LOCUS16254</name>
</gene>
<dbReference type="AlphaFoldDB" id="A0A7R9L8Q4"/>
<feature type="region of interest" description="Disordered" evidence="1">
    <location>
        <begin position="1"/>
        <end position="24"/>
    </location>
</feature>
<feature type="region of interest" description="Disordered" evidence="1">
    <location>
        <begin position="581"/>
        <end position="646"/>
    </location>
</feature>
<dbReference type="SUPFAM" id="SSF81383">
    <property type="entry name" value="F-box domain"/>
    <property type="match status" value="1"/>
</dbReference>
<evidence type="ECO:0000256" key="1">
    <source>
        <dbReference type="SAM" id="MobiDB-lite"/>
    </source>
</evidence>